<comment type="caution">
    <text evidence="1">The sequence shown here is derived from an EMBL/GenBank/DDBJ whole genome shotgun (WGS) entry which is preliminary data.</text>
</comment>
<name>A0A2J8QCX6_PANTR</name>
<evidence type="ECO:0000313" key="1">
    <source>
        <dbReference type="EMBL" id="PNI94120.1"/>
    </source>
</evidence>
<organism evidence="1 2">
    <name type="scientific">Pan troglodytes</name>
    <name type="common">Chimpanzee</name>
    <dbReference type="NCBI Taxonomy" id="9598"/>
    <lineage>
        <taxon>Eukaryota</taxon>
        <taxon>Metazoa</taxon>
        <taxon>Chordata</taxon>
        <taxon>Craniata</taxon>
        <taxon>Vertebrata</taxon>
        <taxon>Euteleostomi</taxon>
        <taxon>Mammalia</taxon>
        <taxon>Eutheria</taxon>
        <taxon>Euarchontoglires</taxon>
        <taxon>Primates</taxon>
        <taxon>Haplorrhini</taxon>
        <taxon>Catarrhini</taxon>
        <taxon>Hominidae</taxon>
        <taxon>Pan</taxon>
    </lineage>
</organism>
<evidence type="ECO:0000313" key="2">
    <source>
        <dbReference type="Proteomes" id="UP000236370"/>
    </source>
</evidence>
<dbReference type="EMBL" id="NBAG03000050">
    <property type="protein sequence ID" value="PNI94120.1"/>
    <property type="molecule type" value="Genomic_DNA"/>
</dbReference>
<dbReference type="Proteomes" id="UP000236370">
    <property type="component" value="Unassembled WGS sequence"/>
</dbReference>
<protein>
    <submittedName>
        <fullName evidence="1">VEGFB isoform 4</fullName>
    </submittedName>
</protein>
<reference evidence="1 2" key="1">
    <citation type="submission" date="2017-12" db="EMBL/GenBank/DDBJ databases">
        <title>High-resolution comparative analysis of great ape genomes.</title>
        <authorList>
            <person name="Pollen A."/>
            <person name="Hastie A."/>
            <person name="Hormozdiari F."/>
            <person name="Dougherty M."/>
            <person name="Liu R."/>
            <person name="Chaisson M."/>
            <person name="Hoppe E."/>
            <person name="Hill C."/>
            <person name="Pang A."/>
            <person name="Hillier L."/>
            <person name="Baker C."/>
            <person name="Armstrong J."/>
            <person name="Shendure J."/>
            <person name="Paten B."/>
            <person name="Wilson R."/>
            <person name="Chao H."/>
            <person name="Schneider V."/>
            <person name="Ventura M."/>
            <person name="Kronenberg Z."/>
            <person name="Murali S."/>
            <person name="Gordon D."/>
            <person name="Cantsilieris S."/>
            <person name="Munson K."/>
            <person name="Nelson B."/>
            <person name="Raja A."/>
            <person name="Underwood J."/>
            <person name="Diekhans M."/>
            <person name="Fiddes I."/>
            <person name="Haussler D."/>
            <person name="Eichler E."/>
        </authorList>
    </citation>
    <scope>NUCLEOTIDE SEQUENCE [LARGE SCALE GENOMIC DNA]</scope>
    <source>
        <strain evidence="1">Yerkes chimp pedigree #C0471</strain>
    </source>
</reference>
<accession>A0A2J8QCX6</accession>
<gene>
    <name evidence="1" type="ORF">CK820_G0034038</name>
</gene>
<dbReference type="AlphaFoldDB" id="A0A2J8QCX6"/>
<proteinExistence type="predicted"/>
<feature type="non-terminal residue" evidence="1">
    <location>
        <position position="1"/>
    </location>
</feature>
<sequence length="31" mass="2649">HAAPSTTSALTPGPAAAAADAAASSVAKGGA</sequence>